<feature type="domain" description="MARVEL" evidence="8">
    <location>
        <begin position="50"/>
        <end position="179"/>
    </location>
</feature>
<feature type="transmembrane region" description="Helical" evidence="7">
    <location>
        <begin position="119"/>
        <end position="145"/>
    </location>
</feature>
<evidence type="ECO:0000256" key="4">
    <source>
        <dbReference type="ARBA" id="ARBA00023136"/>
    </source>
</evidence>
<evidence type="ECO:0000256" key="5">
    <source>
        <dbReference type="PROSITE-ProRule" id="PRU00581"/>
    </source>
</evidence>
<dbReference type="GO" id="GO:0016020">
    <property type="term" value="C:membrane"/>
    <property type="evidence" value="ECO:0007669"/>
    <property type="project" value="UniProtKB-SubCell"/>
</dbReference>
<dbReference type="Proteomes" id="UP000887540">
    <property type="component" value="Unplaced"/>
</dbReference>
<protein>
    <submittedName>
        <fullName evidence="10">MARVEL domain-containing protein</fullName>
    </submittedName>
</protein>
<proteinExistence type="predicted"/>
<keyword evidence="3 7" id="KW-1133">Transmembrane helix</keyword>
<reference evidence="10" key="1">
    <citation type="submission" date="2022-11" db="UniProtKB">
        <authorList>
            <consortium name="WormBaseParasite"/>
        </authorList>
    </citation>
    <scope>IDENTIFICATION</scope>
</reference>
<dbReference type="AlphaFoldDB" id="A0A914CUT8"/>
<dbReference type="PANTHER" id="PTHR22776">
    <property type="entry name" value="MARVEL-CONTAINING POTENTIAL LIPID RAFT-ASSOCIATED PROTEIN"/>
    <property type="match status" value="1"/>
</dbReference>
<sequence>NRFNNSVPGTPRRSLDIMYEETRTYTTSTRAEYVPAFEGSTFNPNLDLDYLRTLPGMLKCLAIAIDFLCFLCVLVGGHAYYTGIGWATFVSVFGFVVSLSLLILYLFHIVDSLGDIPWIVSEMIFCFAWTIFFFIAGSVLAVGSVTAYGSFAWAVAAFFAFCGMCVYGLDCYLKFLAWKNKEKARGGGSPYSPRTTDRVDHL</sequence>
<keyword evidence="2 5" id="KW-0812">Transmembrane</keyword>
<dbReference type="WBParaSite" id="ACRNAN_scaffold14005.g7760.t1">
    <property type="protein sequence ID" value="ACRNAN_scaffold14005.g7760.t1"/>
    <property type="gene ID" value="ACRNAN_scaffold14005.g7760"/>
</dbReference>
<evidence type="ECO:0000259" key="8">
    <source>
        <dbReference type="PROSITE" id="PS51225"/>
    </source>
</evidence>
<feature type="transmembrane region" description="Helical" evidence="7">
    <location>
        <begin position="86"/>
        <end position="107"/>
    </location>
</feature>
<feature type="transmembrane region" description="Helical" evidence="7">
    <location>
        <begin position="151"/>
        <end position="173"/>
    </location>
</feature>
<evidence type="ECO:0000313" key="10">
    <source>
        <dbReference type="WBParaSite" id="ACRNAN_scaffold14005.g7760.t1"/>
    </source>
</evidence>
<evidence type="ECO:0000256" key="3">
    <source>
        <dbReference type="ARBA" id="ARBA00022989"/>
    </source>
</evidence>
<organism evidence="9 10">
    <name type="scientific">Acrobeloides nanus</name>
    <dbReference type="NCBI Taxonomy" id="290746"/>
    <lineage>
        <taxon>Eukaryota</taxon>
        <taxon>Metazoa</taxon>
        <taxon>Ecdysozoa</taxon>
        <taxon>Nematoda</taxon>
        <taxon>Chromadorea</taxon>
        <taxon>Rhabditida</taxon>
        <taxon>Tylenchina</taxon>
        <taxon>Cephalobomorpha</taxon>
        <taxon>Cephaloboidea</taxon>
        <taxon>Cephalobidae</taxon>
        <taxon>Acrobeloides</taxon>
    </lineage>
</organism>
<dbReference type="Pfam" id="PF01284">
    <property type="entry name" value="MARVEL"/>
    <property type="match status" value="1"/>
</dbReference>
<evidence type="ECO:0000313" key="9">
    <source>
        <dbReference type="Proteomes" id="UP000887540"/>
    </source>
</evidence>
<accession>A0A914CUT8</accession>
<dbReference type="PANTHER" id="PTHR22776:SF49">
    <property type="entry name" value="MARVEL DOMAIN-CONTAINING PROTEIN"/>
    <property type="match status" value="1"/>
</dbReference>
<dbReference type="InterPro" id="IPR050578">
    <property type="entry name" value="MARVEL-CKLF_proteins"/>
</dbReference>
<keyword evidence="4 5" id="KW-0472">Membrane</keyword>
<feature type="region of interest" description="Disordered" evidence="6">
    <location>
        <begin position="183"/>
        <end position="202"/>
    </location>
</feature>
<comment type="subcellular location">
    <subcellularLocation>
        <location evidence="1">Membrane</location>
        <topology evidence="1">Multi-pass membrane protein</topology>
    </subcellularLocation>
</comment>
<evidence type="ECO:0000256" key="6">
    <source>
        <dbReference type="SAM" id="MobiDB-lite"/>
    </source>
</evidence>
<evidence type="ECO:0000256" key="2">
    <source>
        <dbReference type="ARBA" id="ARBA00022692"/>
    </source>
</evidence>
<evidence type="ECO:0000256" key="1">
    <source>
        <dbReference type="ARBA" id="ARBA00004141"/>
    </source>
</evidence>
<keyword evidence="9" id="KW-1185">Reference proteome</keyword>
<dbReference type="InterPro" id="IPR008253">
    <property type="entry name" value="Marvel"/>
</dbReference>
<name>A0A914CUT8_9BILA</name>
<feature type="transmembrane region" description="Helical" evidence="7">
    <location>
        <begin position="60"/>
        <end position="80"/>
    </location>
</feature>
<dbReference type="PROSITE" id="PS51225">
    <property type="entry name" value="MARVEL"/>
    <property type="match status" value="1"/>
</dbReference>
<evidence type="ECO:0000256" key="7">
    <source>
        <dbReference type="SAM" id="Phobius"/>
    </source>
</evidence>